<reference evidence="4" key="4">
    <citation type="submission" date="2024-03" db="EMBL/GenBank/DDBJ databases">
        <title>Improved genome assembly of Candida auris strain B8441 and annotation of B11205.</title>
        <authorList>
            <person name="Cauldron N.C."/>
            <person name="Shea T."/>
            <person name="Cuomo C.A."/>
        </authorList>
    </citation>
    <scope>NUCLEOTIDE SEQUENCE</scope>
    <source>
        <strain evidence="4">B8441</strain>
    </source>
</reference>
<name>A0A5C1DPA1_CANAR</name>
<dbReference type="GO" id="GO:0005681">
    <property type="term" value="C:spliceosomal complex"/>
    <property type="evidence" value="ECO:0007669"/>
    <property type="project" value="TreeGrafter"/>
</dbReference>
<comment type="similarity">
    <text evidence="2">Belongs to the BUD31 (G10) family.</text>
</comment>
<dbReference type="Pfam" id="PF01125">
    <property type="entry name" value="BUD31"/>
    <property type="match status" value="1"/>
</dbReference>
<dbReference type="PANTHER" id="PTHR19411:SF0">
    <property type="entry name" value="PROTEIN BUD31 HOMOLOG"/>
    <property type="match status" value="1"/>
</dbReference>
<dbReference type="PANTHER" id="PTHR19411">
    <property type="entry name" value="PROTEIN BUD31-RELATED"/>
    <property type="match status" value="1"/>
</dbReference>
<accession>A0A5C1DPA1</accession>
<dbReference type="PRINTS" id="PR00322">
    <property type="entry name" value="G10"/>
</dbReference>
<proteinExistence type="inferred from homology"/>
<sequence length="149" mass="17483">MPKANKRKIPEDFDKVKPTIEKLQLKLKEAQRKSIKTETKQTSLWPILKLDHQISRYVYSMYYEKKLISRELYDYLLRQKYVNADLIAKWKKQGYEKLCCVNCIIAKEKNHGSTCICRVPRHQLKDDQEHPEGCVTCGCQGCASTNKDD</sequence>
<comment type="caution">
    <text evidence="5">The sequence shown here is derived from an EMBL/GenBank/DDBJ whole genome shotgun (WGS) entry which is preliminary data.</text>
</comment>
<reference evidence="5" key="2">
    <citation type="submission" date="2017-11" db="EMBL/GenBank/DDBJ databases">
        <title>Candida auris genome assembly and annotation.</title>
        <authorList>
            <person name="Munoz J.F."/>
            <person name="Gade L.G."/>
            <person name="Chow N.A."/>
            <person name="Litvintseva A.P."/>
            <person name="Loparev V.N."/>
            <person name="Cuomo C.A."/>
        </authorList>
    </citation>
    <scope>NUCLEOTIDE SEQUENCE</scope>
    <source>
        <strain evidence="5">B8441</strain>
    </source>
</reference>
<keyword evidence="6" id="KW-1185">Reference proteome</keyword>
<organism evidence="5">
    <name type="scientific">Candidozyma auris</name>
    <name type="common">Yeast</name>
    <name type="synonym">Candida auris</name>
    <dbReference type="NCBI Taxonomy" id="498019"/>
    <lineage>
        <taxon>Eukaryota</taxon>
        <taxon>Fungi</taxon>
        <taxon>Dikarya</taxon>
        <taxon>Ascomycota</taxon>
        <taxon>Saccharomycotina</taxon>
        <taxon>Pichiomycetes</taxon>
        <taxon>Metschnikowiaceae</taxon>
        <taxon>Candidozyma</taxon>
    </lineage>
</organism>
<dbReference type="GO" id="GO:0000974">
    <property type="term" value="C:Prp19 complex"/>
    <property type="evidence" value="ECO:0007669"/>
    <property type="project" value="EnsemblFungi"/>
</dbReference>
<dbReference type="Proteomes" id="UP000230249">
    <property type="component" value="Unassembled WGS sequence"/>
</dbReference>
<evidence type="ECO:0000313" key="5">
    <source>
        <dbReference type="EMBL" id="PIS51940.1"/>
    </source>
</evidence>
<reference evidence="4 6" key="3">
    <citation type="journal article" date="2018" name="Nat. Commun.">
        <title>Genomic insights into multidrug-resistance, mating and virulence in Candida auris and related emerging species.</title>
        <authorList>
            <person name="Munoz J.F."/>
            <person name="Gade L."/>
            <person name="Chow N.A."/>
            <person name="Loparev V.N."/>
            <person name="Juieng P."/>
            <person name="Berkow E.L."/>
            <person name="Farrer R.A."/>
            <person name="Litvintseva A.P."/>
            <person name="Cuomo C.A."/>
        </authorList>
    </citation>
    <scope>GENOME REANNOTATION</scope>
    <source>
        <strain evidence="4 6">B8441</strain>
    </source>
</reference>
<evidence type="ECO:0000313" key="4">
    <source>
        <dbReference type="EMBL" id="KAK8443047.1"/>
    </source>
</evidence>
<dbReference type="GO" id="GO:0005686">
    <property type="term" value="C:U2 snRNP"/>
    <property type="evidence" value="ECO:0007669"/>
    <property type="project" value="EnsemblFungi"/>
</dbReference>
<keyword evidence="3" id="KW-0539">Nucleus</keyword>
<accession>A0A2H0ZMT3</accession>
<evidence type="ECO:0000313" key="6">
    <source>
        <dbReference type="Proteomes" id="UP000230249"/>
    </source>
</evidence>
<evidence type="ECO:0000256" key="3">
    <source>
        <dbReference type="ARBA" id="ARBA00023242"/>
    </source>
</evidence>
<evidence type="ECO:0008006" key="7">
    <source>
        <dbReference type="Google" id="ProtNLM"/>
    </source>
</evidence>
<dbReference type="OrthoDB" id="277109at2759"/>
<dbReference type="GO" id="GO:0000398">
    <property type="term" value="P:mRNA splicing, via spliceosome"/>
    <property type="evidence" value="ECO:0007669"/>
    <property type="project" value="EnsemblFungi"/>
</dbReference>
<evidence type="ECO:0000256" key="2">
    <source>
        <dbReference type="ARBA" id="ARBA00005287"/>
    </source>
</evidence>
<dbReference type="EMBL" id="PEKT02000007">
    <property type="protein sequence ID" value="PIS51940.1"/>
    <property type="molecule type" value="Genomic_DNA"/>
</dbReference>
<dbReference type="OMA" id="FGTSCIC"/>
<dbReference type="EMBL" id="PEKT03000001">
    <property type="protein sequence ID" value="KAK8443047.1"/>
    <property type="molecule type" value="Genomic_DNA"/>
</dbReference>
<dbReference type="AlphaFoldDB" id="A0A5C1DPA1"/>
<comment type="subcellular location">
    <subcellularLocation>
        <location evidence="1">Nucleus</location>
    </subcellularLocation>
</comment>
<reference evidence="5 6" key="1">
    <citation type="journal article" date="2017" name="Clin. Infect. Dis.">
        <title>Simultaneous emergence of multidrug-resistant Candida auris on 3 continents confirmed by whole-genome sequencing and epidemiological analyses.</title>
        <authorList>
            <person name="Lockhart S.R."/>
            <person name="Etienne K.A."/>
            <person name="Vallabhaneni S."/>
            <person name="Farooqi J."/>
            <person name="Chowdhary A."/>
            <person name="Govender N.P."/>
            <person name="Colombo A.L."/>
            <person name="Calvo B."/>
            <person name="Cuomo C.A."/>
            <person name="Desjardins C.A."/>
            <person name="Berkow E.L."/>
            <person name="Castanheira M."/>
            <person name="Magobo R.E."/>
            <person name="Jabeen K."/>
            <person name="Asghar R.J."/>
            <person name="Meis J.F."/>
            <person name="Jackson B."/>
            <person name="Chiller T."/>
            <person name="Litvintseva A.P."/>
        </authorList>
    </citation>
    <scope>NUCLEOTIDE SEQUENCE [LARGE SCALE GENOMIC DNA]</scope>
    <source>
        <strain evidence="5 6">B8441</strain>
    </source>
</reference>
<protein>
    <recommendedName>
        <fullName evidence="7">G10 protein</fullName>
    </recommendedName>
</protein>
<dbReference type="InterPro" id="IPR001748">
    <property type="entry name" value="BUD31"/>
</dbReference>
<evidence type="ECO:0000256" key="1">
    <source>
        <dbReference type="ARBA" id="ARBA00004123"/>
    </source>
</evidence>
<gene>
    <name evidence="5" type="ORF">B9J08_003547</name>
    <name evidence="4" type="ORF">B9J08_01405</name>
</gene>